<dbReference type="EMBL" id="CM000761">
    <property type="protein sequence ID" value="OQU90414.1"/>
    <property type="molecule type" value="Genomic_DNA"/>
</dbReference>
<reference evidence="3" key="2">
    <citation type="journal article" date="2018" name="Plant J.">
        <title>The Sorghum bicolor reference genome: improved assembly, gene annotations, a transcriptome atlas, and signatures of genome organization.</title>
        <authorList>
            <person name="McCormick R.F."/>
            <person name="Truong S.K."/>
            <person name="Sreedasyam A."/>
            <person name="Jenkins J."/>
            <person name="Shu S."/>
            <person name="Sims D."/>
            <person name="Kennedy M."/>
            <person name="Amirebrahimi M."/>
            <person name="Weers B.D."/>
            <person name="McKinley B."/>
            <person name="Mattison A."/>
            <person name="Morishige D.T."/>
            <person name="Grimwood J."/>
            <person name="Schmutz J."/>
            <person name="Mullet J.E."/>
        </authorList>
    </citation>
    <scope>NUCLEOTIDE SEQUENCE [LARGE SCALE GENOMIC DNA]</scope>
    <source>
        <strain evidence="3">cv. BTx623</strain>
    </source>
</reference>
<evidence type="ECO:0000256" key="1">
    <source>
        <dbReference type="SAM" id="MobiDB-lite"/>
    </source>
</evidence>
<organism evidence="2 3">
    <name type="scientific">Sorghum bicolor</name>
    <name type="common">Sorghum</name>
    <name type="synonym">Sorghum vulgare</name>
    <dbReference type="NCBI Taxonomy" id="4558"/>
    <lineage>
        <taxon>Eukaryota</taxon>
        <taxon>Viridiplantae</taxon>
        <taxon>Streptophyta</taxon>
        <taxon>Embryophyta</taxon>
        <taxon>Tracheophyta</taxon>
        <taxon>Spermatophyta</taxon>
        <taxon>Magnoliopsida</taxon>
        <taxon>Liliopsida</taxon>
        <taxon>Poales</taxon>
        <taxon>Poaceae</taxon>
        <taxon>PACMAD clade</taxon>
        <taxon>Panicoideae</taxon>
        <taxon>Andropogonodae</taxon>
        <taxon>Andropogoneae</taxon>
        <taxon>Sorghinae</taxon>
        <taxon>Sorghum</taxon>
    </lineage>
</organism>
<feature type="region of interest" description="Disordered" evidence="1">
    <location>
        <begin position="1"/>
        <end position="51"/>
    </location>
</feature>
<evidence type="ECO:0000313" key="3">
    <source>
        <dbReference type="Proteomes" id="UP000000768"/>
    </source>
</evidence>
<feature type="compositionally biased region" description="Low complexity" evidence="1">
    <location>
        <begin position="12"/>
        <end position="22"/>
    </location>
</feature>
<evidence type="ECO:0000313" key="2">
    <source>
        <dbReference type="EMBL" id="OQU90414.1"/>
    </source>
</evidence>
<reference evidence="2 3" key="1">
    <citation type="journal article" date="2009" name="Nature">
        <title>The Sorghum bicolor genome and the diversification of grasses.</title>
        <authorList>
            <person name="Paterson A.H."/>
            <person name="Bowers J.E."/>
            <person name="Bruggmann R."/>
            <person name="Dubchak I."/>
            <person name="Grimwood J."/>
            <person name="Gundlach H."/>
            <person name="Haberer G."/>
            <person name="Hellsten U."/>
            <person name="Mitros T."/>
            <person name="Poliakov A."/>
            <person name="Schmutz J."/>
            <person name="Spannagl M."/>
            <person name="Tang H."/>
            <person name="Wang X."/>
            <person name="Wicker T."/>
            <person name="Bharti A.K."/>
            <person name="Chapman J."/>
            <person name="Feltus F.A."/>
            <person name="Gowik U."/>
            <person name="Grigoriev I.V."/>
            <person name="Lyons E."/>
            <person name="Maher C.A."/>
            <person name="Martis M."/>
            <person name="Narechania A."/>
            <person name="Otillar R.P."/>
            <person name="Penning B.W."/>
            <person name="Salamov A.A."/>
            <person name="Wang Y."/>
            <person name="Zhang L."/>
            <person name="Carpita N.C."/>
            <person name="Freeling M."/>
            <person name="Gingle A.R."/>
            <person name="Hash C.T."/>
            <person name="Keller B."/>
            <person name="Klein P."/>
            <person name="Kresovich S."/>
            <person name="McCann M.C."/>
            <person name="Ming R."/>
            <person name="Peterson D.G."/>
            <person name="Mehboob-ur-Rahman"/>
            <person name="Ware D."/>
            <person name="Westhoff P."/>
            <person name="Mayer K.F."/>
            <person name="Messing J."/>
            <person name="Rokhsar D.S."/>
        </authorList>
    </citation>
    <scope>NUCLEOTIDE SEQUENCE [LARGE SCALE GENOMIC DNA]</scope>
    <source>
        <strain evidence="3">cv. BTx623</strain>
    </source>
</reference>
<gene>
    <name evidence="2" type="ORF">SORBI_3002G404600</name>
</gene>
<dbReference type="Proteomes" id="UP000000768">
    <property type="component" value="Chromosome 2"/>
</dbReference>
<accession>A0A1W0W7P1</accession>
<keyword evidence="3" id="KW-1185">Reference proteome</keyword>
<proteinExistence type="predicted"/>
<name>A0A1W0W7P1_SORBI</name>
<dbReference type="InParanoid" id="A0A1W0W7P1"/>
<dbReference type="AlphaFoldDB" id="A0A1W0W7P1"/>
<sequence>MGRSRAMGTRGGKAASAEAGGSTLKRKAASASEAGGSGLEGKQVSKSEERKILRLKSEEGKILKLKKEANAANDEAMAKLPAAYRPTPTVKAVESAAGKKKKTVLVRRLFPQEHIDALLAMPCPITPNELTEEQLADYPQSFKDLYNQEMDIAKKLRDYHQALIDQYSKYGYAVDESEAEVTDDED</sequence>
<protein>
    <submittedName>
        <fullName evidence="2">Uncharacterized protein</fullName>
    </submittedName>
</protein>
<dbReference type="Gramene" id="OQU90414">
    <property type="protein sequence ID" value="OQU90414"/>
    <property type="gene ID" value="SORBI_3002G404600"/>
</dbReference>